<keyword evidence="6" id="KW-0206">Cytoskeleton</keyword>
<evidence type="ECO:0000256" key="7">
    <source>
        <dbReference type="PROSITE-ProRule" id="PRU00283"/>
    </source>
</evidence>
<protein>
    <submittedName>
        <fullName evidence="10">Kinesin-related protein 11-like isoform X2</fullName>
    </submittedName>
</protein>
<organism evidence="9 10">
    <name type="scientific">Polistes dominula</name>
    <name type="common">European paper wasp</name>
    <name type="synonym">Vespa dominula</name>
    <dbReference type="NCBI Taxonomy" id="743375"/>
    <lineage>
        <taxon>Eukaryota</taxon>
        <taxon>Metazoa</taxon>
        <taxon>Ecdysozoa</taxon>
        <taxon>Arthropoda</taxon>
        <taxon>Hexapoda</taxon>
        <taxon>Insecta</taxon>
        <taxon>Pterygota</taxon>
        <taxon>Neoptera</taxon>
        <taxon>Endopterygota</taxon>
        <taxon>Hymenoptera</taxon>
        <taxon>Apocrita</taxon>
        <taxon>Aculeata</taxon>
        <taxon>Vespoidea</taxon>
        <taxon>Vespidae</taxon>
        <taxon>Polistinae</taxon>
        <taxon>Polistini</taxon>
        <taxon>Polistes</taxon>
    </lineage>
</organism>
<evidence type="ECO:0000313" key="9">
    <source>
        <dbReference type="Proteomes" id="UP000694924"/>
    </source>
</evidence>
<keyword evidence="2" id="KW-0547">Nucleotide-binding</keyword>
<evidence type="ECO:0000256" key="6">
    <source>
        <dbReference type="ARBA" id="ARBA00023212"/>
    </source>
</evidence>
<evidence type="ECO:0000313" key="10">
    <source>
        <dbReference type="RefSeq" id="XP_015185590.1"/>
    </source>
</evidence>
<comment type="similarity">
    <text evidence="7">Belongs to the TRAFAC class myosin-kinesin ATPase superfamily. Kinesin family.</text>
</comment>
<dbReference type="Proteomes" id="UP000694924">
    <property type="component" value="Unplaced"/>
</dbReference>
<reference evidence="10" key="1">
    <citation type="submission" date="2025-08" db="UniProtKB">
        <authorList>
            <consortium name="RefSeq"/>
        </authorList>
    </citation>
    <scope>IDENTIFICATION</scope>
    <source>
        <tissue evidence="10">Whole body</tissue>
    </source>
</reference>
<dbReference type="InterPro" id="IPR001752">
    <property type="entry name" value="Kinesin_motor_dom"/>
</dbReference>
<evidence type="ECO:0000256" key="4">
    <source>
        <dbReference type="ARBA" id="ARBA00023054"/>
    </source>
</evidence>
<dbReference type="RefSeq" id="XP_015185590.1">
    <property type="nucleotide sequence ID" value="XM_015330104.1"/>
</dbReference>
<evidence type="ECO:0000256" key="2">
    <source>
        <dbReference type="ARBA" id="ARBA00022741"/>
    </source>
</evidence>
<comment type="subcellular location">
    <subcellularLocation>
        <location evidence="1">Cytoplasm</location>
        <location evidence="1">Cytoskeleton</location>
    </subcellularLocation>
</comment>
<keyword evidence="4" id="KW-0175">Coiled coil</keyword>
<dbReference type="PROSITE" id="PS50067">
    <property type="entry name" value="KINESIN_MOTOR_2"/>
    <property type="match status" value="1"/>
</dbReference>
<dbReference type="InterPro" id="IPR027640">
    <property type="entry name" value="Kinesin-like_fam"/>
</dbReference>
<dbReference type="GeneID" id="107071266"/>
<dbReference type="InterPro" id="IPR036961">
    <property type="entry name" value="Kinesin_motor_dom_sf"/>
</dbReference>
<feature type="domain" description="Kinesin motor" evidence="8">
    <location>
        <begin position="1"/>
        <end position="94"/>
    </location>
</feature>
<dbReference type="PANTHER" id="PTHR47968:SF75">
    <property type="entry name" value="CENTROMERE-ASSOCIATED PROTEIN E"/>
    <property type="match status" value="1"/>
</dbReference>
<evidence type="ECO:0000256" key="1">
    <source>
        <dbReference type="ARBA" id="ARBA00004245"/>
    </source>
</evidence>
<evidence type="ECO:0000259" key="8">
    <source>
        <dbReference type="PROSITE" id="PS50067"/>
    </source>
</evidence>
<dbReference type="Pfam" id="PF00225">
    <property type="entry name" value="Kinesin"/>
    <property type="match status" value="1"/>
</dbReference>
<keyword evidence="6" id="KW-0963">Cytoplasm</keyword>
<dbReference type="InterPro" id="IPR027417">
    <property type="entry name" value="P-loop_NTPase"/>
</dbReference>
<keyword evidence="9" id="KW-1185">Reference proteome</keyword>
<dbReference type="PANTHER" id="PTHR47968">
    <property type="entry name" value="CENTROMERE PROTEIN E"/>
    <property type="match status" value="1"/>
</dbReference>
<keyword evidence="5" id="KW-0505">Motor protein</keyword>
<gene>
    <name evidence="10" type="primary">LOC107071266</name>
</gene>
<name>A0ABM1IZF3_POLDO</name>
<accession>A0ABM1IZF3</accession>
<evidence type="ECO:0000256" key="5">
    <source>
        <dbReference type="ARBA" id="ARBA00023175"/>
    </source>
</evidence>
<sequence>MRKRGDGGFNFDHIFDETTSNKDVFDTVIKPIVDAAVNGFNGTVIAYGQTSSEKTFTMMGGLNEPGIIMLAIEHMFDAIANTFKREFLLRFNVI</sequence>
<keyword evidence="3" id="KW-0067">ATP-binding</keyword>
<comment type="caution">
    <text evidence="7">Lacks conserved residue(s) required for the propagation of feature annotation.</text>
</comment>
<evidence type="ECO:0000256" key="3">
    <source>
        <dbReference type="ARBA" id="ARBA00022840"/>
    </source>
</evidence>
<dbReference type="SUPFAM" id="SSF52540">
    <property type="entry name" value="P-loop containing nucleoside triphosphate hydrolases"/>
    <property type="match status" value="1"/>
</dbReference>
<dbReference type="Gene3D" id="3.40.850.10">
    <property type="entry name" value="Kinesin motor domain"/>
    <property type="match status" value="1"/>
</dbReference>
<proteinExistence type="inferred from homology"/>